<gene>
    <name evidence="2" type="ORF">NO2_1080</name>
</gene>
<reference evidence="2 3" key="1">
    <citation type="journal article" date="2019" name="ISME J.">
        <title>Genome analyses of uncultured TG2/ZB3 bacteria in 'Margulisbacteria' specifically attached to ectosymbiotic spirochetes of protists in the termite gut.</title>
        <authorList>
            <person name="Utami Y.D."/>
            <person name="Kuwahara H."/>
            <person name="Igai K."/>
            <person name="Murakami T."/>
            <person name="Sugaya K."/>
            <person name="Morikawa T."/>
            <person name="Nagura Y."/>
            <person name="Yuki M."/>
            <person name="Deevong P."/>
            <person name="Inoue T."/>
            <person name="Kihara K."/>
            <person name="Lo N."/>
            <person name="Yamada A."/>
            <person name="Ohkuma M."/>
            <person name="Hongoh Y."/>
        </authorList>
    </citation>
    <scope>NUCLEOTIDE SEQUENCE [LARGE SCALE GENOMIC DNA]</scope>
    <source>
        <strain evidence="2">NkOx7-02</strain>
    </source>
</reference>
<evidence type="ECO:0000313" key="3">
    <source>
        <dbReference type="Proteomes" id="UP000275925"/>
    </source>
</evidence>
<dbReference type="AlphaFoldDB" id="A0A388THD3"/>
<comment type="caution">
    <text evidence="2">The sequence shown here is derived from an EMBL/GenBank/DDBJ whole genome shotgun (WGS) entry which is preliminary data.</text>
</comment>
<dbReference type="InterPro" id="IPR007842">
    <property type="entry name" value="HEPN_dom"/>
</dbReference>
<protein>
    <submittedName>
        <fullName evidence="2">HEPN domain-containing protein</fullName>
    </submittedName>
</protein>
<proteinExistence type="predicted"/>
<dbReference type="Gene3D" id="1.20.120.330">
    <property type="entry name" value="Nucleotidyltransferases domain 2"/>
    <property type="match status" value="1"/>
</dbReference>
<keyword evidence="3" id="KW-1185">Reference proteome</keyword>
<feature type="domain" description="HEPN" evidence="1">
    <location>
        <begin position="13"/>
        <end position="123"/>
    </location>
</feature>
<dbReference type="SMART" id="SM00748">
    <property type="entry name" value="HEPN"/>
    <property type="match status" value="1"/>
</dbReference>
<organism evidence="2 3">
    <name type="scientific">Candidatus Termititenax persephonae</name>
    <dbReference type="NCBI Taxonomy" id="2218525"/>
    <lineage>
        <taxon>Bacteria</taxon>
        <taxon>Bacillati</taxon>
        <taxon>Candidatus Margulisiibacteriota</taxon>
        <taxon>Candidatus Termititenacia</taxon>
        <taxon>Candidatus Termititenacales</taxon>
        <taxon>Candidatus Termititenacaceae</taxon>
        <taxon>Candidatus Termititenax</taxon>
    </lineage>
</organism>
<dbReference type="Proteomes" id="UP000275925">
    <property type="component" value="Unassembled WGS sequence"/>
</dbReference>
<dbReference type="SUPFAM" id="SSF81593">
    <property type="entry name" value="Nucleotidyltransferase substrate binding subunit/domain"/>
    <property type="match status" value="1"/>
</dbReference>
<evidence type="ECO:0000313" key="2">
    <source>
        <dbReference type="EMBL" id="GBR76547.1"/>
    </source>
</evidence>
<accession>A0A388THD3</accession>
<dbReference type="PROSITE" id="PS50910">
    <property type="entry name" value="HEPN"/>
    <property type="match status" value="1"/>
</dbReference>
<sequence length="132" mass="15108">MKKAIEDWLNFADKDIELSETIFKLADAERFMSFVAFHCQQAVEKYFKAFILENKLPLLKIHNLVKLYSDIKRFNDLDIDADLLGLLNNAYVKTRYPANIGLVADNVPSLEQSLGFLNLAKDVAKKIRKALS</sequence>
<name>A0A388THD3_9BACT</name>
<dbReference type="Pfam" id="PF05168">
    <property type="entry name" value="HEPN"/>
    <property type="match status" value="1"/>
</dbReference>
<evidence type="ECO:0000259" key="1">
    <source>
        <dbReference type="PROSITE" id="PS50910"/>
    </source>
</evidence>
<dbReference type="EMBL" id="BGZO01000032">
    <property type="protein sequence ID" value="GBR76547.1"/>
    <property type="molecule type" value="Genomic_DNA"/>
</dbReference>